<reference evidence="1 2" key="1">
    <citation type="submission" date="2023-05" db="EMBL/GenBank/DDBJ databases">
        <title>Comparative genomics reveals the evidence of polycyclic aromatic hydrocarbons degradation in moderately halophilic genus Pontibacillus.</title>
        <authorList>
            <person name="Yang H."/>
            <person name="Qian Z."/>
        </authorList>
    </citation>
    <scope>NUCLEOTIDE SEQUENCE [LARGE SCALE GENOMIC DNA]</scope>
    <source>
        <strain evidence="2">HN14</strain>
    </source>
</reference>
<dbReference type="EMBL" id="CP126446">
    <property type="protein sequence ID" value="WIF99476.1"/>
    <property type="molecule type" value="Genomic_DNA"/>
</dbReference>
<sequence>MGNYFWKAGDVMEREVVRVKDILNHREEEQVAALKVELDEAPNRKEARGITEEILMIYDKAKHRYFEDGVVT</sequence>
<organism evidence="1 2">
    <name type="scientific">Pontibacillus chungwhensis</name>
    <dbReference type="NCBI Taxonomy" id="265426"/>
    <lineage>
        <taxon>Bacteria</taxon>
        <taxon>Bacillati</taxon>
        <taxon>Bacillota</taxon>
        <taxon>Bacilli</taxon>
        <taxon>Bacillales</taxon>
        <taxon>Bacillaceae</taxon>
        <taxon>Pontibacillus</taxon>
    </lineage>
</organism>
<keyword evidence="2" id="KW-1185">Reference proteome</keyword>
<gene>
    <name evidence="1" type="ORF">QNI29_07415</name>
</gene>
<proteinExistence type="predicted"/>
<accession>A0ABY8V6J3</accession>
<dbReference type="RefSeq" id="WP_231415743.1">
    <property type="nucleotide sequence ID" value="NZ_CP126446.1"/>
</dbReference>
<protein>
    <submittedName>
        <fullName evidence="1">Uncharacterized protein</fullName>
    </submittedName>
</protein>
<dbReference type="Proteomes" id="UP001236652">
    <property type="component" value="Chromosome"/>
</dbReference>
<name>A0ABY8V6J3_9BACI</name>
<evidence type="ECO:0000313" key="2">
    <source>
        <dbReference type="Proteomes" id="UP001236652"/>
    </source>
</evidence>
<evidence type="ECO:0000313" key="1">
    <source>
        <dbReference type="EMBL" id="WIF99476.1"/>
    </source>
</evidence>